<dbReference type="Gene3D" id="1.10.418.10">
    <property type="entry name" value="Calponin-like domain"/>
    <property type="match status" value="1"/>
</dbReference>
<dbReference type="SUPFAM" id="SSF47576">
    <property type="entry name" value="Calponin-homology domain, CH-domain"/>
    <property type="match status" value="1"/>
</dbReference>
<feature type="compositionally biased region" description="Low complexity" evidence="18">
    <location>
        <begin position="1478"/>
        <end position="1492"/>
    </location>
</feature>
<evidence type="ECO:0000256" key="17">
    <source>
        <dbReference type="SAM" id="Coils"/>
    </source>
</evidence>
<keyword evidence="5" id="KW-0963">Cytoplasm</keyword>
<comment type="similarity">
    <text evidence="3">Belongs to the Mical family.</text>
</comment>
<feature type="region of interest" description="Disordered" evidence="18">
    <location>
        <begin position="1382"/>
        <end position="1495"/>
    </location>
</feature>
<dbReference type="GO" id="GO:0046872">
    <property type="term" value="F:metal ion binding"/>
    <property type="evidence" value="ECO:0007669"/>
    <property type="project" value="UniProtKB-KW"/>
</dbReference>
<dbReference type="GO" id="GO:0003779">
    <property type="term" value="F:actin binding"/>
    <property type="evidence" value="ECO:0007669"/>
    <property type="project" value="UniProtKB-KW"/>
</dbReference>
<dbReference type="EC" id="1.14.13.225" evidence="4"/>
<feature type="region of interest" description="Disordered" evidence="18">
    <location>
        <begin position="1100"/>
        <end position="1119"/>
    </location>
</feature>
<evidence type="ECO:0000256" key="8">
    <source>
        <dbReference type="ARBA" id="ARBA00022827"/>
    </source>
</evidence>
<dbReference type="Pfam" id="PF12130">
    <property type="entry name" value="bMERB_dom"/>
    <property type="match status" value="1"/>
</dbReference>
<evidence type="ECO:0000313" key="21">
    <source>
        <dbReference type="EMBL" id="CAD6194380.1"/>
    </source>
</evidence>
<dbReference type="PROSITE" id="PS50021">
    <property type="entry name" value="CH"/>
    <property type="match status" value="1"/>
</dbReference>
<comment type="subcellular location">
    <subcellularLocation>
        <location evidence="2">Cytoplasm</location>
    </subcellularLocation>
</comment>
<keyword evidence="8" id="KW-0274">FAD</keyword>
<feature type="region of interest" description="Disordered" evidence="18">
    <location>
        <begin position="1019"/>
        <end position="1095"/>
    </location>
</feature>
<dbReference type="GO" id="GO:0120501">
    <property type="term" value="F:F-actin monooxygenase activity"/>
    <property type="evidence" value="ECO:0007669"/>
    <property type="project" value="UniProtKB-EC"/>
</dbReference>
<dbReference type="InterPro" id="IPR001715">
    <property type="entry name" value="CH_dom"/>
</dbReference>
<sequence length="1620" mass="181912">MAENVYSGLRQFSYWKAQKLWKLLDKKVDNPVYGKQRACEKINALVVGAGPCGLRSAIELALLGARVCVVEERDKFSRNNVLHLWEFVIHDLKSLGAKIFYPKFCAGSIEHISIRQLQCSLMKTALMFGVQVHESVSFVKIKPPGDDEKGGTTGFRALLEPAGHILSEFDIDVLIGADGKRNTIQGFPRNEMRGRLAIGITANFVNRKKRRPRRGGVAYIFNQEFFKRMKGATGVDLENIVYYKDETHYFVMTAKKQSLLQLGVIKKDHEDVGLLLSPENVNRDALANYAQSAAEFATDEKLPLLEFAKNHRGHPDIAMFDFTSLFSSRCAVRIWESRGKSLLVGIVGDSLHEPFWPTGSGCARGFLGVLDTAWLIREFGLGKRGLLEVLAERESIYRLLAQTTKDNMHKALSKYTIDPRTRYVSLEMTLQPADVVDIICSDNPRPASAADRVPLNRTTSAHEDPSDLIAMYEVLRFVQAALAGHKLKVFDFDLSLRDGRVLAALVAKFRPDLLDLQEVLSMENVQRVEKVFETIEESLDVLSPCTSKYWPNLSRPRKFSYVSAIVEAIRKDGSAVARCLITPRAHSLKRRIIEPLKITVNAKKSGAIAELSASLFGRSFDDALIVSQAVDEQQRHEERLTRIKTEIRLERMPETSPSKIEKLNPDLVEKVKKIVSGEKQKENLREMYDKKQSKTGRLDPSEIATLENRLNKSPTPTRAEHLSSQEEKILRAKAADARKEAASGFSREYETLRFEKYDKVINESEKAAKRRELVGIDPFNRQRRATTAIVFPNGASTSSAVPNPPVKSFTVENGENGVVFRPIASVEPKRQTSMVETAFDSLNPRKQETCKLCEKVVYLAERVQVGTIFVHRNCFRCAYCSQPLRIGAYCTDKDLEYHYPNRLFYYCRTHMQIPLREKISKIGRVERAIQRKKSSEDEESSSATAKQEQLEEISVQKSSPSEPELTAVPRQQSTTTLNFFSPEQMRTRAEQKIKNSAMASMITSPGLEVGQVSQNTPERAEFGAHIRNSRPSSSALNYEEAERVTLTDSTSDSEDEEEEELSGIINDPVASEDEAPTNEAVPDEEDVEDELEDEDLAEVERTFNEILEQHPDQQFDSQADKEVLVKTALERINHRRSVYMTPSAARYPPKSLKTPRQSSIQNEDLFFTPAVSFRKPKEEEEDDESRNRAVSIAVDSEIGNYELYMTPCAANIQQEKMNELEKLRSEARQRAKLKTDEQLGIESTSTKRSSLEKISSSVEKSAGKVTARASTVSPPTNRGKKVTEKAVSLLDDMPSMRRTSSGRDTAGMTLVEEVTPKTPPVPSSEPPMIETPVRRPIPPPPVAPSQGLLSKLFSPNAIRKVNLLDPDRLHCESKREVKMLENPVRKMRLKRSEVGPPPPPASKLSMEKPLSTICDPNGKVPCVAVAPSPRKTPTPIGPSTSTSVHPASDERTASPMMSRNESDRAAQLIQKHAEKNDSPTSGGTSPTGAGPAEKFGGAKLRLKPRDSFMLDCWNALVQEQKFLKWRQECLMLRKQQFELERKYKELNEKLNALNDDDDGSRRAELLEQMLEVVAKKKEIKTRVDVSNSSLKSSRPSAQDLVDAGYDFRRLQPVFSPPSNK</sequence>
<feature type="compositionally biased region" description="Polar residues" evidence="18">
    <location>
        <begin position="1241"/>
        <end position="1259"/>
    </location>
</feature>
<keyword evidence="13 16" id="KW-0440">LIM domain</keyword>
<dbReference type="Pfam" id="PF01494">
    <property type="entry name" value="FAD_binding_3"/>
    <property type="match status" value="1"/>
</dbReference>
<evidence type="ECO:0000256" key="6">
    <source>
        <dbReference type="ARBA" id="ARBA00022630"/>
    </source>
</evidence>
<evidence type="ECO:0000256" key="12">
    <source>
        <dbReference type="ARBA" id="ARBA00023033"/>
    </source>
</evidence>
<evidence type="ECO:0000256" key="14">
    <source>
        <dbReference type="ARBA" id="ARBA00023203"/>
    </source>
</evidence>
<dbReference type="PRINTS" id="PR00420">
    <property type="entry name" value="RNGMNOXGNASE"/>
</dbReference>
<comment type="cofactor">
    <cofactor evidence="1">
        <name>FAD</name>
        <dbReference type="ChEBI" id="CHEBI:57692"/>
    </cofactor>
</comment>
<keyword evidence="11" id="KW-0560">Oxidoreductase</keyword>
<evidence type="ECO:0000259" key="20">
    <source>
        <dbReference type="PROSITE" id="PS50023"/>
    </source>
</evidence>
<keyword evidence="12" id="KW-0503">Monooxygenase</keyword>
<keyword evidence="17" id="KW-0175">Coiled coil</keyword>
<organism evidence="21 22">
    <name type="scientific">Caenorhabditis auriculariae</name>
    <dbReference type="NCBI Taxonomy" id="2777116"/>
    <lineage>
        <taxon>Eukaryota</taxon>
        <taxon>Metazoa</taxon>
        <taxon>Ecdysozoa</taxon>
        <taxon>Nematoda</taxon>
        <taxon>Chromadorea</taxon>
        <taxon>Rhabditida</taxon>
        <taxon>Rhabditina</taxon>
        <taxon>Rhabditomorpha</taxon>
        <taxon>Rhabditoidea</taxon>
        <taxon>Rhabditidae</taxon>
        <taxon>Peloderinae</taxon>
        <taxon>Caenorhabditis</taxon>
    </lineage>
</organism>
<evidence type="ECO:0000256" key="10">
    <source>
        <dbReference type="ARBA" id="ARBA00022857"/>
    </source>
</evidence>
<dbReference type="PANTHER" id="PTHR23167:SF54">
    <property type="entry name" value="[F-ACTIN]-MONOOXYGENASE MICAL"/>
    <property type="match status" value="1"/>
</dbReference>
<dbReference type="Pfam" id="PF00307">
    <property type="entry name" value="CH"/>
    <property type="match status" value="1"/>
</dbReference>
<comment type="caution">
    <text evidence="21">The sequence shown here is derived from an EMBL/GenBank/DDBJ whole genome shotgun (WGS) entry which is preliminary data.</text>
</comment>
<feature type="domain" description="LIM zinc-binding" evidence="20">
    <location>
        <begin position="848"/>
        <end position="917"/>
    </location>
</feature>
<feature type="region of interest" description="Disordered" evidence="18">
    <location>
        <begin position="1228"/>
        <end position="1348"/>
    </location>
</feature>
<feature type="compositionally biased region" description="Polar residues" evidence="18">
    <location>
        <begin position="969"/>
        <end position="981"/>
    </location>
</feature>
<evidence type="ECO:0000259" key="19">
    <source>
        <dbReference type="PROSITE" id="PS50021"/>
    </source>
</evidence>
<dbReference type="InterPro" id="IPR057494">
    <property type="entry name" value="Rossman_Mical"/>
</dbReference>
<keyword evidence="14" id="KW-0009">Actin-binding</keyword>
<feature type="region of interest" description="Disordered" evidence="18">
    <location>
        <begin position="1140"/>
        <end position="1189"/>
    </location>
</feature>
<proteinExistence type="inferred from homology"/>
<dbReference type="PANTHER" id="PTHR23167">
    <property type="entry name" value="CALPONIN HOMOLOGY DOMAIN-CONTAINING PROTEIN DDB_G0272472-RELATED"/>
    <property type="match status" value="1"/>
</dbReference>
<evidence type="ECO:0000256" key="9">
    <source>
        <dbReference type="ARBA" id="ARBA00022833"/>
    </source>
</evidence>
<keyword evidence="6" id="KW-0285">Flavoprotein</keyword>
<dbReference type="GO" id="GO:0071949">
    <property type="term" value="F:FAD binding"/>
    <property type="evidence" value="ECO:0007669"/>
    <property type="project" value="InterPro"/>
</dbReference>
<evidence type="ECO:0000313" key="22">
    <source>
        <dbReference type="Proteomes" id="UP000835052"/>
    </source>
</evidence>
<evidence type="ECO:0000256" key="2">
    <source>
        <dbReference type="ARBA" id="ARBA00004496"/>
    </source>
</evidence>
<feature type="compositionally biased region" description="Basic and acidic residues" evidence="18">
    <location>
        <begin position="1228"/>
        <end position="1237"/>
    </location>
</feature>
<dbReference type="InterPro" id="IPR002938">
    <property type="entry name" value="FAD-bd"/>
</dbReference>
<feature type="domain" description="Calponin-homology (CH)" evidence="19">
    <location>
        <begin position="468"/>
        <end position="570"/>
    </location>
</feature>
<keyword evidence="9 16" id="KW-0862">Zinc</keyword>
<protein>
    <recommendedName>
        <fullName evidence="4">F-actin monooxygenase</fullName>
        <ecNumber evidence="4">1.14.13.225</ecNumber>
    </recommendedName>
</protein>
<evidence type="ECO:0000256" key="15">
    <source>
        <dbReference type="ARBA" id="ARBA00049522"/>
    </source>
</evidence>
<accession>A0A8S1HMJ0</accession>
<evidence type="ECO:0000256" key="18">
    <source>
        <dbReference type="SAM" id="MobiDB-lite"/>
    </source>
</evidence>
<evidence type="ECO:0000256" key="3">
    <source>
        <dbReference type="ARBA" id="ARBA00008223"/>
    </source>
</evidence>
<dbReference type="OrthoDB" id="20799at2759"/>
<evidence type="ECO:0000256" key="4">
    <source>
        <dbReference type="ARBA" id="ARBA00012709"/>
    </source>
</evidence>
<dbReference type="PROSITE" id="PS50023">
    <property type="entry name" value="LIM_DOMAIN_2"/>
    <property type="match status" value="1"/>
</dbReference>
<feature type="coiled-coil region" evidence="17">
    <location>
        <begin position="1529"/>
        <end position="1556"/>
    </location>
</feature>
<evidence type="ECO:0000256" key="13">
    <source>
        <dbReference type="ARBA" id="ARBA00023038"/>
    </source>
</evidence>
<dbReference type="Gene3D" id="2.10.110.10">
    <property type="entry name" value="Cysteine Rich Protein"/>
    <property type="match status" value="1"/>
</dbReference>
<dbReference type="InterPro" id="IPR001781">
    <property type="entry name" value="Znf_LIM"/>
</dbReference>
<reference evidence="21" key="1">
    <citation type="submission" date="2020-10" db="EMBL/GenBank/DDBJ databases">
        <authorList>
            <person name="Kikuchi T."/>
        </authorList>
    </citation>
    <scope>NUCLEOTIDE SEQUENCE</scope>
    <source>
        <strain evidence="21">NKZ352</strain>
    </source>
</reference>
<dbReference type="Proteomes" id="UP000835052">
    <property type="component" value="Unassembled WGS sequence"/>
</dbReference>
<dbReference type="Pfam" id="PF25413">
    <property type="entry name" value="Rossman_Mical"/>
    <property type="match status" value="1"/>
</dbReference>
<evidence type="ECO:0000256" key="16">
    <source>
        <dbReference type="PROSITE-ProRule" id="PRU00125"/>
    </source>
</evidence>
<gene>
    <name evidence="21" type="ORF">CAUJ_LOCUS10299</name>
</gene>
<dbReference type="Gene3D" id="3.50.50.60">
    <property type="entry name" value="FAD/NAD(P)-binding domain"/>
    <property type="match status" value="1"/>
</dbReference>
<keyword evidence="10" id="KW-0521">NADP</keyword>
<evidence type="ECO:0000256" key="7">
    <source>
        <dbReference type="ARBA" id="ARBA00022723"/>
    </source>
</evidence>
<evidence type="ECO:0000256" key="5">
    <source>
        <dbReference type="ARBA" id="ARBA00022490"/>
    </source>
</evidence>
<dbReference type="CDD" id="cd09358">
    <property type="entry name" value="LIM_Mical_like"/>
    <property type="match status" value="1"/>
</dbReference>
<dbReference type="InterPro" id="IPR036872">
    <property type="entry name" value="CH_dom_sf"/>
</dbReference>
<dbReference type="SUPFAM" id="SSF51905">
    <property type="entry name" value="FAD/NAD(P)-binding domain"/>
    <property type="match status" value="1"/>
</dbReference>
<keyword evidence="7 16" id="KW-0479">Metal-binding</keyword>
<dbReference type="GO" id="GO:0005737">
    <property type="term" value="C:cytoplasm"/>
    <property type="evidence" value="ECO:0007669"/>
    <property type="project" value="UniProtKB-SubCell"/>
</dbReference>
<evidence type="ECO:0000256" key="1">
    <source>
        <dbReference type="ARBA" id="ARBA00001974"/>
    </source>
</evidence>
<feature type="compositionally biased region" description="Acidic residues" evidence="18">
    <location>
        <begin position="1051"/>
        <end position="1061"/>
    </location>
</feature>
<name>A0A8S1HMJ0_9PELO</name>
<dbReference type="InterPro" id="IPR050540">
    <property type="entry name" value="F-actin_Monoox_Mical"/>
</dbReference>
<dbReference type="SUPFAM" id="SSF57716">
    <property type="entry name" value="Glucocorticoid receptor-like (DNA-binding domain)"/>
    <property type="match status" value="1"/>
</dbReference>
<comment type="catalytic activity">
    <reaction evidence="15">
        <text>L-methionyl-[F-actin] + NADPH + O2 + H(+) = L-methionyl-(R)-S-oxide-[F-actin] + NADP(+) + H2O</text>
        <dbReference type="Rhea" id="RHEA:51308"/>
        <dbReference type="Rhea" id="RHEA-COMP:12953"/>
        <dbReference type="Rhea" id="RHEA-COMP:12956"/>
        <dbReference type="ChEBI" id="CHEBI:15377"/>
        <dbReference type="ChEBI" id="CHEBI:15378"/>
        <dbReference type="ChEBI" id="CHEBI:15379"/>
        <dbReference type="ChEBI" id="CHEBI:16044"/>
        <dbReference type="ChEBI" id="CHEBI:45764"/>
        <dbReference type="ChEBI" id="CHEBI:57783"/>
        <dbReference type="ChEBI" id="CHEBI:58349"/>
        <dbReference type="EC" id="1.14.13.225"/>
    </reaction>
</comment>
<keyword evidence="22" id="KW-1185">Reference proteome</keyword>
<feature type="region of interest" description="Disordered" evidence="18">
    <location>
        <begin position="930"/>
        <end position="991"/>
    </location>
</feature>
<dbReference type="EMBL" id="CAJGYM010000044">
    <property type="protein sequence ID" value="CAD6194380.1"/>
    <property type="molecule type" value="Genomic_DNA"/>
</dbReference>
<feature type="compositionally biased region" description="Acidic residues" evidence="18">
    <location>
        <begin position="1070"/>
        <end position="1095"/>
    </location>
</feature>
<dbReference type="InterPro" id="IPR036188">
    <property type="entry name" value="FAD/NAD-bd_sf"/>
</dbReference>
<evidence type="ECO:0000256" key="11">
    <source>
        <dbReference type="ARBA" id="ARBA00023002"/>
    </source>
</evidence>
<dbReference type="InterPro" id="IPR022735">
    <property type="entry name" value="bMERB_dom"/>
</dbReference>